<comment type="function">
    <text evidence="8">Aux/IAA proteins are short-lived transcriptional factors that function as repressors of early auxin response genes at low auxin concentrations.</text>
</comment>
<name>A0AAP0HQL6_9MAGN</name>
<dbReference type="PANTHER" id="PTHR31734:SF114">
    <property type="entry name" value="AUXIN-RESPONSIVE PROTEIN IAA32"/>
    <property type="match status" value="1"/>
</dbReference>
<keyword evidence="11" id="KW-1185">Reference proteome</keyword>
<dbReference type="InterPro" id="IPR003311">
    <property type="entry name" value="AUX_IAA"/>
</dbReference>
<comment type="caution">
    <text evidence="10">The sequence shown here is derived from an EMBL/GenBank/DDBJ whole genome shotgun (WGS) entry which is preliminary data.</text>
</comment>
<reference evidence="10 11" key="1">
    <citation type="submission" date="2024-01" db="EMBL/GenBank/DDBJ databases">
        <title>Genome assemblies of Stephania.</title>
        <authorList>
            <person name="Yang L."/>
        </authorList>
    </citation>
    <scope>NUCLEOTIDE SEQUENCE [LARGE SCALE GENOMIC DNA]</scope>
    <source>
        <strain evidence="10">QJT</strain>
        <tissue evidence="10">Leaf</tissue>
    </source>
</reference>
<dbReference type="PROSITE" id="PS51745">
    <property type="entry name" value="PB1"/>
    <property type="match status" value="1"/>
</dbReference>
<dbReference type="Pfam" id="PF02309">
    <property type="entry name" value="AUX_IAA"/>
    <property type="match status" value="1"/>
</dbReference>
<dbReference type="GO" id="GO:0006355">
    <property type="term" value="P:regulation of DNA-templated transcription"/>
    <property type="evidence" value="ECO:0007669"/>
    <property type="project" value="InterPro"/>
</dbReference>
<evidence type="ECO:0000256" key="5">
    <source>
        <dbReference type="ARBA" id="ARBA00023163"/>
    </source>
</evidence>
<keyword evidence="3 8" id="KW-0678">Repressor</keyword>
<dbReference type="Gene3D" id="3.10.20.90">
    <property type="entry name" value="Phosphatidylinositol 3-kinase Catalytic Subunit, Chain A, domain 1"/>
    <property type="match status" value="1"/>
</dbReference>
<dbReference type="GO" id="GO:0005634">
    <property type="term" value="C:nucleus"/>
    <property type="evidence" value="ECO:0007669"/>
    <property type="project" value="UniProtKB-SubCell"/>
</dbReference>
<evidence type="ECO:0000256" key="8">
    <source>
        <dbReference type="RuleBase" id="RU004549"/>
    </source>
</evidence>
<dbReference type="AlphaFoldDB" id="A0AAP0HQL6"/>
<dbReference type="PANTHER" id="PTHR31734">
    <property type="entry name" value="AUXIN-RESPONSIVE PROTEIN IAA17"/>
    <property type="match status" value="1"/>
</dbReference>
<keyword evidence="4 8" id="KW-0805">Transcription regulation</keyword>
<evidence type="ECO:0000313" key="10">
    <source>
        <dbReference type="EMBL" id="KAK9091785.1"/>
    </source>
</evidence>
<evidence type="ECO:0000256" key="1">
    <source>
        <dbReference type="ARBA" id="ARBA00004123"/>
    </source>
</evidence>
<gene>
    <name evidence="10" type="ORF">Sjap_024962</name>
</gene>
<organism evidence="10 11">
    <name type="scientific">Stephania japonica</name>
    <dbReference type="NCBI Taxonomy" id="461633"/>
    <lineage>
        <taxon>Eukaryota</taxon>
        <taxon>Viridiplantae</taxon>
        <taxon>Streptophyta</taxon>
        <taxon>Embryophyta</taxon>
        <taxon>Tracheophyta</taxon>
        <taxon>Spermatophyta</taxon>
        <taxon>Magnoliopsida</taxon>
        <taxon>Ranunculales</taxon>
        <taxon>Menispermaceae</taxon>
        <taxon>Menispermoideae</taxon>
        <taxon>Cissampelideae</taxon>
        <taxon>Stephania</taxon>
    </lineage>
</organism>
<comment type="subunit">
    <text evidence="8">Homodimers and heterodimers.</text>
</comment>
<dbReference type="EMBL" id="JBBNAE010000010">
    <property type="protein sequence ID" value="KAK9091785.1"/>
    <property type="molecule type" value="Genomic_DNA"/>
</dbReference>
<keyword evidence="6 8" id="KW-0539">Nucleus</keyword>
<dbReference type="Proteomes" id="UP001417504">
    <property type="component" value="Unassembled WGS sequence"/>
</dbReference>
<comment type="similarity">
    <text evidence="2 8">Belongs to the Aux/IAA family.</text>
</comment>
<dbReference type="InterPro" id="IPR033389">
    <property type="entry name" value="AUX/IAA_dom"/>
</dbReference>
<evidence type="ECO:0000256" key="7">
    <source>
        <dbReference type="ARBA" id="ARBA00023294"/>
    </source>
</evidence>
<keyword evidence="5 8" id="KW-0804">Transcription</keyword>
<evidence type="ECO:0000259" key="9">
    <source>
        <dbReference type="PROSITE" id="PS51745"/>
    </source>
</evidence>
<evidence type="ECO:0000256" key="2">
    <source>
        <dbReference type="ARBA" id="ARBA00006728"/>
    </source>
</evidence>
<protein>
    <recommendedName>
        <fullName evidence="8">Auxin-responsive protein</fullName>
    </recommendedName>
</protein>
<proteinExistence type="inferred from homology"/>
<dbReference type="GO" id="GO:0009734">
    <property type="term" value="P:auxin-activated signaling pathway"/>
    <property type="evidence" value="ECO:0007669"/>
    <property type="project" value="UniProtKB-UniRule"/>
</dbReference>
<sequence>MDSNTSHDQGPDVFSTSPSYSSYYNEMKENDIIIDLGLSLGTSFQPESFHPSGNFTSHEDYSEFMGWPYVKASNVSRQSTTKHQRCEDDTEGVESKERWAYVKVNMEGVVVGRKVCILDHAGYASLARQLEDMFGRHCLTGLRLFEAESEFSLFYKDANEHWRTAGDVPWKKFVDSVKRLKITRNDEALFSSASSLFT</sequence>
<evidence type="ECO:0000256" key="3">
    <source>
        <dbReference type="ARBA" id="ARBA00022491"/>
    </source>
</evidence>
<evidence type="ECO:0000256" key="4">
    <source>
        <dbReference type="ARBA" id="ARBA00023015"/>
    </source>
</evidence>
<keyword evidence="7 8" id="KW-0927">Auxin signaling pathway</keyword>
<dbReference type="InterPro" id="IPR053793">
    <property type="entry name" value="PB1-like"/>
</dbReference>
<comment type="subcellular location">
    <subcellularLocation>
        <location evidence="1 8">Nucleus</location>
    </subcellularLocation>
</comment>
<evidence type="ECO:0000256" key="6">
    <source>
        <dbReference type="ARBA" id="ARBA00023242"/>
    </source>
</evidence>
<feature type="domain" description="PB1" evidence="9">
    <location>
        <begin position="99"/>
        <end position="187"/>
    </location>
</feature>
<evidence type="ECO:0000313" key="11">
    <source>
        <dbReference type="Proteomes" id="UP001417504"/>
    </source>
</evidence>
<dbReference type="SUPFAM" id="SSF54277">
    <property type="entry name" value="CAD &amp; PB1 domains"/>
    <property type="match status" value="1"/>
</dbReference>
<accession>A0AAP0HQL6</accession>